<comment type="caution">
    <text evidence="4">The sequence shown here is derived from an EMBL/GenBank/DDBJ whole genome shotgun (WGS) entry which is preliminary data.</text>
</comment>
<evidence type="ECO:0000259" key="2">
    <source>
        <dbReference type="PROSITE" id="PS51192"/>
    </source>
</evidence>
<dbReference type="Pfam" id="PF00176">
    <property type="entry name" value="SNF2-rel_dom"/>
    <property type="match status" value="1"/>
</dbReference>
<dbReference type="PROSITE" id="PS51192">
    <property type="entry name" value="HELICASE_ATP_BIND_1"/>
    <property type="match status" value="1"/>
</dbReference>
<gene>
    <name evidence="4" type="ORF">GCM10009119_22330</name>
</gene>
<reference evidence="5" key="1">
    <citation type="journal article" date="2019" name="Int. J. Syst. Evol. Microbiol.">
        <title>The Global Catalogue of Microorganisms (GCM) 10K type strain sequencing project: providing services to taxonomists for standard genome sequencing and annotation.</title>
        <authorList>
            <consortium name="The Broad Institute Genomics Platform"/>
            <consortium name="The Broad Institute Genome Sequencing Center for Infectious Disease"/>
            <person name="Wu L."/>
            <person name="Ma J."/>
        </authorList>
    </citation>
    <scope>NUCLEOTIDE SEQUENCE [LARGE SCALE GENOMIC DNA]</scope>
    <source>
        <strain evidence="5">JCM 16112</strain>
    </source>
</reference>
<dbReference type="Proteomes" id="UP001500469">
    <property type="component" value="Unassembled WGS sequence"/>
</dbReference>
<dbReference type="InterPro" id="IPR027417">
    <property type="entry name" value="P-loop_NTPase"/>
</dbReference>
<protein>
    <recommendedName>
        <fullName evidence="6">Helicase-like protein</fullName>
    </recommendedName>
</protein>
<sequence length="978" mass="113456">MIVHSDRPFQIVYSIFSHEYLGLLFESFAVQLDEKGRLSLAYQNISSANAADFDSGIDKTDYALIKLMDSMQPEVVIKPYMKKNNLRPKEYLAKIFDSKTEDKTIQELVFRNLEIKRSKILPLLKGKRLFEMASDGNPVWKEIEVNTEPAKIVFHFEKGEYNTQYYPRVKHEGRPLEWQHKDGYLICKDPAWLIVNQQLYHFDKEIDGKKLQPFLTKSRIMVERKFEPQYYRKFVTALITQFDVYPTGFQIHTEQGTPEALLTFNELPGGTGADLFGEDLDTTNEDVIVFQLRFKYGEFDFEIMSKDKEGSGNSCRFEEKDGEFTYWKTIRSDQIEKRFETILKKKQMVFSHGKFALPKTKAFEWLGNYEDYLKENKIKIEQRGSLSGKTFHIGKAQITIEVNENIDWFDVKAQIKFGVYLVPFVKIRKLIMQGKSEFELPNGETAVIPASWFVNYSELFNFIEERSAEELVLRKHHLAFARELQNGELIRLNLSLKLERLRNFDAIDDYELPDNFEGILRPYQHAGYNWLRFLNDYQFGGCLADDMGLGKTVQALALLAHEKAENPGFTSLLVMPTSLIYNWELEAKKFTPDLNILVYSGTQRLKDPWKFRGYDVVLTSYGIVRMDIDILKDFYFNYVILDESQAIKNPTSNIATAVNKLKSKRRLILTGTPVENGTMDLWSQMNFVNPGLLGNQNLFKKQYLVPIEKQNDREKASRLNAMIKPFILRRLKSQVAKDLPEKLTNVKYSDMTPEQEKVYQEIKTYYREKIIGELDGGGRGTQQFTLLRGLTQLRQIANHPKLTRPDYEDGSGKLEDITYMLQETISENHKVLVFSQFVRHLSIVRAYLDENNIPYAYLDGATKDRQGQVESFQNDENIKVFLISLKAGGVGLNLTKAEYVFLLDPWWNPAVEAQAIDRAHRIGQENKVIIYKFITRGTVEEKIMALQDRKLALAGELISNEESFMKSLDNEDIRALLD</sequence>
<dbReference type="SUPFAM" id="SSF52540">
    <property type="entry name" value="P-loop containing nucleoside triphosphate hydrolases"/>
    <property type="match status" value="2"/>
</dbReference>
<name>A0ABP3YD02_9BACT</name>
<evidence type="ECO:0000313" key="4">
    <source>
        <dbReference type="EMBL" id="GAA0879265.1"/>
    </source>
</evidence>
<dbReference type="Gene3D" id="3.40.50.300">
    <property type="entry name" value="P-loop containing nucleotide triphosphate hydrolases"/>
    <property type="match status" value="1"/>
</dbReference>
<dbReference type="RefSeq" id="WP_343851497.1">
    <property type="nucleotide sequence ID" value="NZ_BAAAFI010000010.1"/>
</dbReference>
<dbReference type="Gene3D" id="3.40.50.10810">
    <property type="entry name" value="Tandem AAA-ATPase domain"/>
    <property type="match status" value="1"/>
</dbReference>
<dbReference type="Pfam" id="PF00271">
    <property type="entry name" value="Helicase_C"/>
    <property type="match status" value="1"/>
</dbReference>
<dbReference type="InterPro" id="IPR049730">
    <property type="entry name" value="SNF2/RAD54-like_C"/>
</dbReference>
<dbReference type="EMBL" id="BAAAFI010000010">
    <property type="protein sequence ID" value="GAA0879265.1"/>
    <property type="molecule type" value="Genomic_DNA"/>
</dbReference>
<feature type="domain" description="Helicase C-terminal" evidence="3">
    <location>
        <begin position="813"/>
        <end position="969"/>
    </location>
</feature>
<accession>A0ABP3YD02</accession>
<keyword evidence="5" id="KW-1185">Reference proteome</keyword>
<dbReference type="InterPro" id="IPR038718">
    <property type="entry name" value="SNF2-like_sf"/>
</dbReference>
<dbReference type="PANTHER" id="PTHR10799">
    <property type="entry name" value="SNF2/RAD54 HELICASE FAMILY"/>
    <property type="match status" value="1"/>
</dbReference>
<dbReference type="SMART" id="SM00487">
    <property type="entry name" value="DEXDc"/>
    <property type="match status" value="1"/>
</dbReference>
<evidence type="ECO:0008006" key="6">
    <source>
        <dbReference type="Google" id="ProtNLM"/>
    </source>
</evidence>
<evidence type="ECO:0000256" key="1">
    <source>
        <dbReference type="ARBA" id="ARBA00022801"/>
    </source>
</evidence>
<dbReference type="InterPro" id="IPR014001">
    <property type="entry name" value="Helicase_ATP-bd"/>
</dbReference>
<evidence type="ECO:0000259" key="3">
    <source>
        <dbReference type="PROSITE" id="PS51194"/>
    </source>
</evidence>
<feature type="domain" description="Helicase ATP-binding" evidence="2">
    <location>
        <begin position="532"/>
        <end position="691"/>
    </location>
</feature>
<dbReference type="PROSITE" id="PS51194">
    <property type="entry name" value="HELICASE_CTER"/>
    <property type="match status" value="1"/>
</dbReference>
<evidence type="ECO:0000313" key="5">
    <source>
        <dbReference type="Proteomes" id="UP001500469"/>
    </source>
</evidence>
<dbReference type="InterPro" id="IPR000330">
    <property type="entry name" value="SNF2_N"/>
</dbReference>
<dbReference type="InterPro" id="IPR001650">
    <property type="entry name" value="Helicase_C-like"/>
</dbReference>
<dbReference type="CDD" id="cd18793">
    <property type="entry name" value="SF2_C_SNF"/>
    <property type="match status" value="1"/>
</dbReference>
<dbReference type="CDD" id="cd18012">
    <property type="entry name" value="DEXQc_arch_SWI2_SNF2"/>
    <property type="match status" value="1"/>
</dbReference>
<organism evidence="4 5">
    <name type="scientific">Algoriphagus jejuensis</name>
    <dbReference type="NCBI Taxonomy" id="419934"/>
    <lineage>
        <taxon>Bacteria</taxon>
        <taxon>Pseudomonadati</taxon>
        <taxon>Bacteroidota</taxon>
        <taxon>Cytophagia</taxon>
        <taxon>Cytophagales</taxon>
        <taxon>Cyclobacteriaceae</taxon>
        <taxon>Algoriphagus</taxon>
    </lineage>
</organism>
<proteinExistence type="predicted"/>
<keyword evidence="1" id="KW-0378">Hydrolase</keyword>
<dbReference type="SMART" id="SM00490">
    <property type="entry name" value="HELICc"/>
    <property type="match status" value="1"/>
</dbReference>